<keyword evidence="12" id="KW-1185">Reference proteome</keyword>
<keyword evidence="8 9" id="KW-0378">Hydrolase</keyword>
<dbReference type="PANTHER" id="PTHR10395">
    <property type="entry name" value="URICASE AND TRANSTHYRETIN-RELATED"/>
    <property type="match status" value="1"/>
</dbReference>
<dbReference type="Proteomes" id="UP001500359">
    <property type="component" value="Unassembled WGS sequence"/>
</dbReference>
<feature type="domain" description="Transthyretin/hydroxyisourate hydrolase" evidence="10">
    <location>
        <begin position="9"/>
        <end position="111"/>
    </location>
</feature>
<evidence type="ECO:0000313" key="11">
    <source>
        <dbReference type="EMBL" id="GAA0852237.1"/>
    </source>
</evidence>
<dbReference type="InterPro" id="IPR036817">
    <property type="entry name" value="Transthyretin/HIU_hydrolase_sf"/>
</dbReference>
<evidence type="ECO:0000256" key="3">
    <source>
        <dbReference type="ARBA" id="ARBA00009850"/>
    </source>
</evidence>
<evidence type="ECO:0000313" key="12">
    <source>
        <dbReference type="Proteomes" id="UP001500359"/>
    </source>
</evidence>
<reference evidence="11 12" key="1">
    <citation type="journal article" date="2019" name="Int. J. Syst. Evol. Microbiol.">
        <title>The Global Catalogue of Microorganisms (GCM) 10K type strain sequencing project: providing services to taxonomists for standard genome sequencing and annotation.</title>
        <authorList>
            <consortium name="The Broad Institute Genomics Platform"/>
            <consortium name="The Broad Institute Genome Sequencing Center for Infectious Disease"/>
            <person name="Wu L."/>
            <person name="Ma J."/>
        </authorList>
    </citation>
    <scope>NUCLEOTIDE SEQUENCE [LARGE SCALE GENOMIC DNA]</scope>
    <source>
        <strain evidence="11 12">JCM 15896</strain>
    </source>
</reference>
<dbReference type="GO" id="GO:0016787">
    <property type="term" value="F:hydrolase activity"/>
    <property type="evidence" value="ECO:0007669"/>
    <property type="project" value="UniProtKB-KW"/>
</dbReference>
<dbReference type="NCBIfam" id="TIGR02962">
    <property type="entry name" value="hdxy_isourate"/>
    <property type="match status" value="1"/>
</dbReference>
<dbReference type="InterPro" id="IPR023416">
    <property type="entry name" value="Transthyretin/HIU_hydrolase_d"/>
</dbReference>
<protein>
    <recommendedName>
        <fullName evidence="6 9">5-hydroxyisourate hydrolase</fullName>
        <shortName evidence="9">HIU hydrolase</shortName>
        <shortName evidence="9">HIUHase</shortName>
        <ecNumber evidence="5 9">3.5.2.17</ecNumber>
    </recommendedName>
</protein>
<accession>A0ABN1LDB1</accession>
<comment type="subunit">
    <text evidence="4 9">Homotetramer.</text>
</comment>
<evidence type="ECO:0000256" key="7">
    <source>
        <dbReference type="ARBA" id="ARBA00022631"/>
    </source>
</evidence>
<dbReference type="EC" id="3.5.2.17" evidence="5 9"/>
<comment type="caution">
    <text evidence="11">The sequence shown here is derived from an EMBL/GenBank/DDBJ whole genome shotgun (WGS) entry which is preliminary data.</text>
</comment>
<comment type="similarity">
    <text evidence="3 9">Belongs to the transthyretin family. 5-hydroxyisourate hydrolase subfamily.</text>
</comment>
<dbReference type="InterPro" id="IPR023418">
    <property type="entry name" value="Thyroxine_BS"/>
</dbReference>
<evidence type="ECO:0000256" key="4">
    <source>
        <dbReference type="ARBA" id="ARBA00011881"/>
    </source>
</evidence>
<dbReference type="InterPro" id="IPR014306">
    <property type="entry name" value="Hydroxyisourate_hydrolase"/>
</dbReference>
<comment type="function">
    <text evidence="2">Catalyzes the hydrolysis of 5-hydroxyisourate (HIU) to 2-oxo-4-hydroxy-4-carboxy-5-ureidoimidazoline (OHCU).</text>
</comment>
<sequence>MNNTNAISLSSHVLDTAKGTPAANMPIELTCPNGDKVSVTTDSDGRCKDWQQTEFVAGTYQMRFHTKQYLLEKHSGGFYPFVDVHFDIVEDGGHYHVPLLISPYGFSSYRGS</sequence>
<dbReference type="PRINTS" id="PR00189">
    <property type="entry name" value="TRNSTHYRETIN"/>
</dbReference>
<comment type="catalytic activity">
    <reaction evidence="1 9">
        <text>5-hydroxyisourate + H2O = 5-hydroxy-2-oxo-4-ureido-2,5-dihydro-1H-imidazole-5-carboxylate + H(+)</text>
        <dbReference type="Rhea" id="RHEA:23736"/>
        <dbReference type="ChEBI" id="CHEBI:15377"/>
        <dbReference type="ChEBI" id="CHEBI:15378"/>
        <dbReference type="ChEBI" id="CHEBI:18072"/>
        <dbReference type="ChEBI" id="CHEBI:58639"/>
        <dbReference type="EC" id="3.5.2.17"/>
    </reaction>
</comment>
<dbReference type="SUPFAM" id="SSF49472">
    <property type="entry name" value="Transthyretin (synonym: prealbumin)"/>
    <property type="match status" value="1"/>
</dbReference>
<dbReference type="InterPro" id="IPR023419">
    <property type="entry name" value="Transthyretin_CS"/>
</dbReference>
<evidence type="ECO:0000256" key="6">
    <source>
        <dbReference type="ARBA" id="ARBA00017539"/>
    </source>
</evidence>
<dbReference type="CDD" id="cd05822">
    <property type="entry name" value="TLP_HIUase"/>
    <property type="match status" value="1"/>
</dbReference>
<name>A0ABN1LDB1_9ALTE</name>
<keyword evidence="7 9" id="KW-0659">Purine metabolism</keyword>
<gene>
    <name evidence="11" type="primary">uraH</name>
    <name evidence="11" type="ORF">GCM10009114_01630</name>
</gene>
<dbReference type="PROSITE" id="PS00768">
    <property type="entry name" value="TRANSTHYRETIN_1"/>
    <property type="match status" value="1"/>
</dbReference>
<evidence type="ECO:0000256" key="1">
    <source>
        <dbReference type="ARBA" id="ARBA00001043"/>
    </source>
</evidence>
<organism evidence="11 12">
    <name type="scientific">Aliiglaciecola litoralis</name>
    <dbReference type="NCBI Taxonomy" id="582857"/>
    <lineage>
        <taxon>Bacteria</taxon>
        <taxon>Pseudomonadati</taxon>
        <taxon>Pseudomonadota</taxon>
        <taxon>Gammaproteobacteria</taxon>
        <taxon>Alteromonadales</taxon>
        <taxon>Alteromonadaceae</taxon>
        <taxon>Aliiglaciecola</taxon>
    </lineage>
</organism>
<dbReference type="Pfam" id="PF00576">
    <property type="entry name" value="Transthyretin"/>
    <property type="match status" value="1"/>
</dbReference>
<dbReference type="Gene3D" id="2.60.40.180">
    <property type="entry name" value="Transthyretin/hydroxyisourate hydrolase domain"/>
    <property type="match status" value="1"/>
</dbReference>
<evidence type="ECO:0000256" key="8">
    <source>
        <dbReference type="ARBA" id="ARBA00022801"/>
    </source>
</evidence>
<evidence type="ECO:0000259" key="10">
    <source>
        <dbReference type="Pfam" id="PF00576"/>
    </source>
</evidence>
<evidence type="ECO:0000256" key="5">
    <source>
        <dbReference type="ARBA" id="ARBA00012609"/>
    </source>
</evidence>
<proteinExistence type="inferred from homology"/>
<dbReference type="PANTHER" id="PTHR10395:SF7">
    <property type="entry name" value="5-HYDROXYISOURATE HYDROLASE"/>
    <property type="match status" value="1"/>
</dbReference>
<dbReference type="InterPro" id="IPR000895">
    <property type="entry name" value="Transthyretin/HIU_hydrolase"/>
</dbReference>
<evidence type="ECO:0000256" key="2">
    <source>
        <dbReference type="ARBA" id="ARBA00002704"/>
    </source>
</evidence>
<dbReference type="PROSITE" id="PS00769">
    <property type="entry name" value="TRANSTHYRETIN_2"/>
    <property type="match status" value="1"/>
</dbReference>
<dbReference type="EMBL" id="BAAAFD010000001">
    <property type="protein sequence ID" value="GAA0852237.1"/>
    <property type="molecule type" value="Genomic_DNA"/>
</dbReference>
<evidence type="ECO:0000256" key="9">
    <source>
        <dbReference type="RuleBase" id="RU361270"/>
    </source>
</evidence>